<dbReference type="PANTHER" id="PTHR35813:SF1">
    <property type="entry name" value="INNER MEMBRANE PROTEIN YBAN"/>
    <property type="match status" value="1"/>
</dbReference>
<protein>
    <recommendedName>
        <fullName evidence="1">Inner membrane protein</fullName>
    </recommendedName>
</protein>
<accession>A0A4R3N9G0</accession>
<keyword evidence="1" id="KW-0997">Cell inner membrane</keyword>
<evidence type="ECO:0000256" key="2">
    <source>
        <dbReference type="SAM" id="Phobius"/>
    </source>
</evidence>
<keyword evidence="2" id="KW-0812">Transmembrane</keyword>
<dbReference type="PIRSF" id="PIRSF016789">
    <property type="entry name" value="DUF454"/>
    <property type="match status" value="1"/>
</dbReference>
<keyword evidence="4" id="KW-1185">Reference proteome</keyword>
<proteinExistence type="predicted"/>
<feature type="transmembrane region" description="Helical" evidence="2">
    <location>
        <begin position="96"/>
        <end position="113"/>
    </location>
</feature>
<dbReference type="GO" id="GO:0005886">
    <property type="term" value="C:plasma membrane"/>
    <property type="evidence" value="ECO:0007669"/>
    <property type="project" value="UniProtKB-SubCell"/>
</dbReference>
<dbReference type="AlphaFoldDB" id="A0A4R3N9G0"/>
<sequence>MTRWLWALLAWTSLLLGIIGALLPVMPTVPFILLSAFAAARGSQRLRAWLLRHPQFGRAILDWERDGTVSRRAKWLATVMMAASGIGVWFTAPRPWMAATVDVVMALVALWLWRRPEPRQPPGR</sequence>
<comment type="caution">
    <text evidence="3">The sequence shown here is derived from an EMBL/GenBank/DDBJ whole genome shotgun (WGS) entry which is preliminary data.</text>
</comment>
<dbReference type="EMBL" id="SMAP01000002">
    <property type="protein sequence ID" value="TCT25192.1"/>
    <property type="molecule type" value="Genomic_DNA"/>
</dbReference>
<dbReference type="InterPro" id="IPR007401">
    <property type="entry name" value="DUF454"/>
</dbReference>
<dbReference type="Proteomes" id="UP000295414">
    <property type="component" value="Unassembled WGS sequence"/>
</dbReference>
<keyword evidence="1 2" id="KW-0472">Membrane</keyword>
<evidence type="ECO:0000313" key="4">
    <source>
        <dbReference type="Proteomes" id="UP000295414"/>
    </source>
</evidence>
<comment type="subcellular location">
    <subcellularLocation>
        <location evidence="1">Cell inner membrane</location>
        <topology evidence="1">Multi-pass membrane protein</topology>
    </subcellularLocation>
</comment>
<gene>
    <name evidence="3" type="ORF">EDC34_10280</name>
</gene>
<dbReference type="PANTHER" id="PTHR35813">
    <property type="entry name" value="INNER MEMBRANE PROTEIN YBAN"/>
    <property type="match status" value="1"/>
</dbReference>
<feature type="transmembrane region" description="Helical" evidence="2">
    <location>
        <begin position="72"/>
        <end position="90"/>
    </location>
</feature>
<organism evidence="3 4">
    <name type="scientific">Thermomonas haemolytica</name>
    <dbReference type="NCBI Taxonomy" id="141949"/>
    <lineage>
        <taxon>Bacteria</taxon>
        <taxon>Pseudomonadati</taxon>
        <taxon>Pseudomonadota</taxon>
        <taxon>Gammaproteobacteria</taxon>
        <taxon>Lysobacterales</taxon>
        <taxon>Lysobacteraceae</taxon>
        <taxon>Thermomonas</taxon>
    </lineage>
</organism>
<evidence type="ECO:0000256" key="1">
    <source>
        <dbReference type="PIRNR" id="PIRNR016789"/>
    </source>
</evidence>
<reference evidence="3 4" key="1">
    <citation type="submission" date="2019-03" db="EMBL/GenBank/DDBJ databases">
        <title>Genomic Encyclopedia of Type Strains, Phase IV (KMG-IV): sequencing the most valuable type-strain genomes for metagenomic binning, comparative biology and taxonomic classification.</title>
        <authorList>
            <person name="Goeker M."/>
        </authorList>
    </citation>
    <scope>NUCLEOTIDE SEQUENCE [LARGE SCALE GENOMIC DNA]</scope>
    <source>
        <strain evidence="3 4">DSM 13605</strain>
    </source>
</reference>
<dbReference type="Pfam" id="PF04304">
    <property type="entry name" value="DUF454"/>
    <property type="match status" value="1"/>
</dbReference>
<dbReference type="OrthoDB" id="9816293at2"/>
<evidence type="ECO:0000313" key="3">
    <source>
        <dbReference type="EMBL" id="TCT25192.1"/>
    </source>
</evidence>
<keyword evidence="1" id="KW-1003">Cell membrane</keyword>
<keyword evidence="2" id="KW-1133">Transmembrane helix</keyword>
<dbReference type="RefSeq" id="WP_114959509.1">
    <property type="nucleotide sequence ID" value="NZ_MSZW01000002.1"/>
</dbReference>
<name>A0A4R3N9G0_9GAMM</name>